<proteinExistence type="predicted"/>
<dbReference type="InterPro" id="IPR001279">
    <property type="entry name" value="Metallo-B-lactamas"/>
</dbReference>
<evidence type="ECO:0000256" key="3">
    <source>
        <dbReference type="ARBA" id="ARBA00048505"/>
    </source>
</evidence>
<reference evidence="5 6" key="1">
    <citation type="submission" date="2022-02" db="EMBL/GenBank/DDBJ databases">
        <title>Paenibacillus sp. MBLB1776 Whole Genome Shotgun Sequencing.</title>
        <authorList>
            <person name="Hwang C.Y."/>
            <person name="Cho E.-S."/>
            <person name="Seo M.-J."/>
        </authorList>
    </citation>
    <scope>NUCLEOTIDE SEQUENCE [LARGE SCALE GENOMIC DNA]</scope>
    <source>
        <strain evidence="5 6">MBLB1776</strain>
    </source>
</reference>
<dbReference type="Proteomes" id="UP001305702">
    <property type="component" value="Chromosome"/>
</dbReference>
<dbReference type="InterPro" id="IPR036866">
    <property type="entry name" value="RibonucZ/Hydroxyglut_hydro"/>
</dbReference>
<dbReference type="PANTHER" id="PTHR42951">
    <property type="entry name" value="METALLO-BETA-LACTAMASE DOMAIN-CONTAINING"/>
    <property type="match status" value="1"/>
</dbReference>
<dbReference type="SMART" id="SM00849">
    <property type="entry name" value="Lactamase_B"/>
    <property type="match status" value="1"/>
</dbReference>
<dbReference type="RefSeq" id="WP_315607799.1">
    <property type="nucleotide sequence ID" value="NZ_CP130318.1"/>
</dbReference>
<evidence type="ECO:0000259" key="4">
    <source>
        <dbReference type="SMART" id="SM00849"/>
    </source>
</evidence>
<dbReference type="InterPro" id="IPR050855">
    <property type="entry name" value="NDM-1-like"/>
</dbReference>
<sequence>MKAIDGVETVEISTNFRGKPEVYHPTLIWDDHEAVLVDAGIPNQLSAFKEAMTRAEIPFSKLSKIIITHQDLDHIGGLPELLNEFSHPVDVLAAEEEKPYIQGDRMLLKVTPDFIRQISARIPAEFPPERRKAILQVFENPPKARVDQTIADGEELPILGGLIVIHTPGHTPGHISLYLKRSKLLIAGDAFMIEDGRFIAPDNCVDADLAKRSLKKFLPYDIQTVICYHGGVWKENVNQRILHLANS</sequence>
<protein>
    <submittedName>
        <fullName evidence="5">MBL fold metallo-hydrolase</fullName>
    </submittedName>
</protein>
<name>A0AA96LHH3_9BACL</name>
<comment type="function">
    <text evidence="2">Counteracts the endogenous Pycsar antiviral defense system. Phosphodiesterase that enables metal-dependent hydrolysis of host cyclic nucleotide Pycsar defense signals such as cCMP and cUMP.</text>
</comment>
<gene>
    <name evidence="5" type="ORF">MJA45_13660</name>
</gene>
<keyword evidence="6" id="KW-1185">Reference proteome</keyword>
<evidence type="ECO:0000256" key="2">
    <source>
        <dbReference type="ARBA" id="ARBA00034301"/>
    </source>
</evidence>
<evidence type="ECO:0000313" key="5">
    <source>
        <dbReference type="EMBL" id="WNQ14017.1"/>
    </source>
</evidence>
<organism evidence="5 6">
    <name type="scientific">Paenibacillus aurantius</name>
    <dbReference type="NCBI Taxonomy" id="2918900"/>
    <lineage>
        <taxon>Bacteria</taxon>
        <taxon>Bacillati</taxon>
        <taxon>Bacillota</taxon>
        <taxon>Bacilli</taxon>
        <taxon>Bacillales</taxon>
        <taxon>Paenibacillaceae</taxon>
        <taxon>Paenibacillus</taxon>
    </lineage>
</organism>
<accession>A0AA96LHH3</accession>
<dbReference type="KEGG" id="paun:MJA45_13660"/>
<evidence type="ECO:0000313" key="6">
    <source>
        <dbReference type="Proteomes" id="UP001305702"/>
    </source>
</evidence>
<comment type="catalytic activity">
    <reaction evidence="1">
        <text>3',5'-cyclic CMP + H2O = CMP + H(+)</text>
        <dbReference type="Rhea" id="RHEA:72675"/>
        <dbReference type="ChEBI" id="CHEBI:15377"/>
        <dbReference type="ChEBI" id="CHEBI:15378"/>
        <dbReference type="ChEBI" id="CHEBI:58003"/>
        <dbReference type="ChEBI" id="CHEBI:60377"/>
    </reaction>
    <physiologicalReaction direction="left-to-right" evidence="1">
        <dbReference type="Rhea" id="RHEA:72676"/>
    </physiologicalReaction>
</comment>
<dbReference type="PANTHER" id="PTHR42951:SF15">
    <property type="entry name" value="METALLO-BETA-LACTAMASE SUPERFAMILY PROTEIN"/>
    <property type="match status" value="1"/>
</dbReference>
<dbReference type="SUPFAM" id="SSF56281">
    <property type="entry name" value="Metallo-hydrolase/oxidoreductase"/>
    <property type="match status" value="1"/>
</dbReference>
<dbReference type="Gene3D" id="3.60.15.10">
    <property type="entry name" value="Ribonuclease Z/Hydroxyacylglutathione hydrolase-like"/>
    <property type="match status" value="1"/>
</dbReference>
<comment type="catalytic activity">
    <reaction evidence="3">
        <text>3',5'-cyclic UMP + H2O = UMP + H(+)</text>
        <dbReference type="Rhea" id="RHEA:70575"/>
        <dbReference type="ChEBI" id="CHEBI:15377"/>
        <dbReference type="ChEBI" id="CHEBI:15378"/>
        <dbReference type="ChEBI" id="CHEBI:57865"/>
        <dbReference type="ChEBI" id="CHEBI:184387"/>
    </reaction>
    <physiologicalReaction direction="left-to-right" evidence="3">
        <dbReference type="Rhea" id="RHEA:70576"/>
    </physiologicalReaction>
</comment>
<dbReference type="Pfam" id="PF00753">
    <property type="entry name" value="Lactamase_B"/>
    <property type="match status" value="1"/>
</dbReference>
<dbReference type="EMBL" id="CP130318">
    <property type="protein sequence ID" value="WNQ14017.1"/>
    <property type="molecule type" value="Genomic_DNA"/>
</dbReference>
<feature type="domain" description="Metallo-beta-lactamase" evidence="4">
    <location>
        <begin position="22"/>
        <end position="229"/>
    </location>
</feature>
<dbReference type="AlphaFoldDB" id="A0AA96LHH3"/>
<dbReference type="CDD" id="cd07721">
    <property type="entry name" value="yflN-like_MBL-fold"/>
    <property type="match status" value="1"/>
</dbReference>
<evidence type="ECO:0000256" key="1">
    <source>
        <dbReference type="ARBA" id="ARBA00034221"/>
    </source>
</evidence>